<comment type="similarity">
    <text evidence="2">Belongs to the phospholipase D family.</text>
</comment>
<keyword evidence="4" id="KW-0378">Hydrolase</keyword>
<dbReference type="Proteomes" id="UP000294289">
    <property type="component" value="Plasmid pBio"/>
</dbReference>
<comment type="catalytic activity">
    <reaction evidence="1">
        <text>a 1,2-diacyl-sn-glycero-3-phosphocholine + H2O = a 1,2-diacyl-sn-glycero-3-phosphate + choline + H(+)</text>
        <dbReference type="Rhea" id="RHEA:14445"/>
        <dbReference type="ChEBI" id="CHEBI:15354"/>
        <dbReference type="ChEBI" id="CHEBI:15377"/>
        <dbReference type="ChEBI" id="CHEBI:15378"/>
        <dbReference type="ChEBI" id="CHEBI:57643"/>
        <dbReference type="ChEBI" id="CHEBI:58608"/>
        <dbReference type="EC" id="3.1.4.4"/>
    </reaction>
</comment>
<dbReference type="PROSITE" id="PS50035">
    <property type="entry name" value="PLD"/>
    <property type="match status" value="1"/>
</dbReference>
<evidence type="ECO:0000256" key="3">
    <source>
        <dbReference type="ARBA" id="ARBA00012027"/>
    </source>
</evidence>
<keyword evidence="7" id="KW-0812">Transmembrane</keyword>
<dbReference type="GO" id="GO:0016042">
    <property type="term" value="P:lipid catabolic process"/>
    <property type="evidence" value="ECO:0007669"/>
    <property type="project" value="UniProtKB-KW"/>
</dbReference>
<geneLocation type="plasmid" evidence="10">
    <name>pBio</name>
</geneLocation>
<evidence type="ECO:0000259" key="8">
    <source>
        <dbReference type="PROSITE" id="PS50035"/>
    </source>
</evidence>
<dbReference type="EMBL" id="LR217738">
    <property type="protein sequence ID" value="VFP88935.1"/>
    <property type="molecule type" value="Genomic_DNA"/>
</dbReference>
<dbReference type="Pfam" id="PF13091">
    <property type="entry name" value="PLDc_2"/>
    <property type="match status" value="1"/>
</dbReference>
<sequence>MVFVIIGNIVKFILNSLTFFFILISLPIYAVCITSQDVEIGFSPKGTAQKIVLSAITGAKKSIDLAAYSFTSKPVALALIEAKNRGVNIRLVADKKSNSGKYTAVTYLINHHVSVRLNAKYSIMHNKFMIIDGVSVETGSFNYTQNAAFHNAENVIYFHNRLDIASQYSQEFNRLWLESVSVQPMY</sequence>
<evidence type="ECO:0000313" key="9">
    <source>
        <dbReference type="EMBL" id="VFP88924.1"/>
    </source>
</evidence>
<keyword evidence="6" id="KW-0443">Lipid metabolism</keyword>
<evidence type="ECO:0000256" key="5">
    <source>
        <dbReference type="ARBA" id="ARBA00022963"/>
    </source>
</evidence>
<evidence type="ECO:0000256" key="1">
    <source>
        <dbReference type="ARBA" id="ARBA00000798"/>
    </source>
</evidence>
<dbReference type="PANTHER" id="PTHR43856">
    <property type="entry name" value="CARDIOLIPIN HYDROLASE"/>
    <property type="match status" value="1"/>
</dbReference>
<name>A0A7U3JY41_9GAMM</name>
<dbReference type="CDD" id="cd09170">
    <property type="entry name" value="PLDc_Nuc"/>
    <property type="match status" value="1"/>
</dbReference>
<keyword evidence="5" id="KW-0442">Lipid degradation</keyword>
<dbReference type="Gene3D" id="3.30.870.10">
    <property type="entry name" value="Endonuclease Chain A"/>
    <property type="match status" value="1"/>
</dbReference>
<evidence type="ECO:0000313" key="11">
    <source>
        <dbReference type="Proteomes" id="UP000294289"/>
    </source>
</evidence>
<dbReference type="SUPFAM" id="SSF56024">
    <property type="entry name" value="Phospholipase D/nuclease"/>
    <property type="match status" value="1"/>
</dbReference>
<evidence type="ECO:0000256" key="2">
    <source>
        <dbReference type="ARBA" id="ARBA00008664"/>
    </source>
</evidence>
<dbReference type="InterPro" id="IPR001736">
    <property type="entry name" value="PLipase_D/transphosphatidylase"/>
</dbReference>
<keyword evidence="10" id="KW-0614">Plasmid</keyword>
<dbReference type="GO" id="GO:0004630">
    <property type="term" value="F:phospholipase D activity"/>
    <property type="evidence" value="ECO:0007669"/>
    <property type="project" value="UniProtKB-EC"/>
</dbReference>
<feature type="domain" description="PLD phosphodiesterase" evidence="8">
    <location>
        <begin position="120"/>
        <end position="147"/>
    </location>
</feature>
<organism evidence="10 11">
    <name type="scientific">Candidatus Erwinia haradaeae</name>
    <dbReference type="NCBI Taxonomy" id="1922217"/>
    <lineage>
        <taxon>Bacteria</taxon>
        <taxon>Pseudomonadati</taxon>
        <taxon>Pseudomonadota</taxon>
        <taxon>Gammaproteobacteria</taxon>
        <taxon>Enterobacterales</taxon>
        <taxon>Erwiniaceae</taxon>
        <taxon>Erwinia</taxon>
    </lineage>
</organism>
<dbReference type="GO" id="GO:0016891">
    <property type="term" value="F:RNA endonuclease activity producing 5'-phosphomonoesters, hydrolytic mechanism"/>
    <property type="evidence" value="ECO:0007669"/>
    <property type="project" value="TreeGrafter"/>
</dbReference>
<dbReference type="GO" id="GO:0006793">
    <property type="term" value="P:phosphorus metabolic process"/>
    <property type="evidence" value="ECO:0007669"/>
    <property type="project" value="UniProtKB-ARBA"/>
</dbReference>
<evidence type="ECO:0000256" key="7">
    <source>
        <dbReference type="SAM" id="Phobius"/>
    </source>
</evidence>
<geneLocation type="plasmid" evidence="11">
    <name>pbio</name>
</geneLocation>
<feature type="transmembrane region" description="Helical" evidence="7">
    <location>
        <begin position="12"/>
        <end position="30"/>
    </location>
</feature>
<evidence type="ECO:0000256" key="4">
    <source>
        <dbReference type="ARBA" id="ARBA00022801"/>
    </source>
</evidence>
<proteinExistence type="inferred from homology"/>
<protein>
    <recommendedName>
        <fullName evidence="3">phospholipase D</fullName>
        <ecNumber evidence="3">3.1.4.4</ecNumber>
    </recommendedName>
</protein>
<evidence type="ECO:0000313" key="10">
    <source>
        <dbReference type="EMBL" id="VFP88935.1"/>
    </source>
</evidence>
<dbReference type="AlphaFoldDB" id="A0A7U3JY41"/>
<reference evidence="10 11" key="1">
    <citation type="submission" date="2019-02" db="EMBL/GenBank/DDBJ databases">
        <authorList>
            <person name="Manzano-Marin A."/>
            <person name="Manzano-Marin A."/>
        </authorList>
    </citation>
    <scope>NUCLEOTIDE SEQUENCE [LARGE SCALE GENOMIC DNA]</scope>
    <source>
        <strain evidence="10 11">ErCipiceae</strain>
        <plasmid evidence="11">pbio</plasmid>
        <plasmid evidence="10">pBio</plasmid>
    </source>
</reference>
<keyword evidence="7" id="KW-0472">Membrane</keyword>
<evidence type="ECO:0000256" key="6">
    <source>
        <dbReference type="ARBA" id="ARBA00023098"/>
    </source>
</evidence>
<dbReference type="InterPro" id="IPR025202">
    <property type="entry name" value="PLD-like_dom"/>
</dbReference>
<dbReference type="PANTHER" id="PTHR43856:SF1">
    <property type="entry name" value="MITOCHONDRIAL CARDIOLIPIN HYDROLASE"/>
    <property type="match status" value="1"/>
</dbReference>
<dbReference type="InterPro" id="IPR051406">
    <property type="entry name" value="PLD_domain"/>
</dbReference>
<dbReference type="EC" id="3.1.4.4" evidence="3"/>
<dbReference type="EMBL" id="LR217738">
    <property type="protein sequence ID" value="VFP88924.1"/>
    <property type="molecule type" value="Genomic_DNA"/>
</dbReference>
<keyword evidence="7" id="KW-1133">Transmembrane helix</keyword>
<gene>
    <name evidence="9" type="ORF">ERCIPICE3303_667</name>
    <name evidence="10" type="ORF">ERCIPICE3303_672</name>
</gene>
<dbReference type="OrthoDB" id="5294698at2"/>
<dbReference type="RefSeq" id="WP_157991332.1">
    <property type="nucleotide sequence ID" value="NZ_LR217738.1"/>
</dbReference>
<dbReference type="SMART" id="SM00155">
    <property type="entry name" value="PLDc"/>
    <property type="match status" value="1"/>
</dbReference>
<accession>A0A7U3JY41</accession>